<dbReference type="Proteomes" id="UP000253628">
    <property type="component" value="Unassembled WGS sequence"/>
</dbReference>
<accession>A0A366HAF4</accession>
<proteinExistence type="predicted"/>
<organism evidence="1 2">
    <name type="scientific">Eoetvoesiella caeni</name>
    <dbReference type="NCBI Taxonomy" id="645616"/>
    <lineage>
        <taxon>Bacteria</taxon>
        <taxon>Pseudomonadati</taxon>
        <taxon>Pseudomonadota</taxon>
        <taxon>Betaproteobacteria</taxon>
        <taxon>Burkholderiales</taxon>
        <taxon>Alcaligenaceae</taxon>
        <taxon>Eoetvoesiella</taxon>
    </lineage>
</organism>
<evidence type="ECO:0000313" key="1">
    <source>
        <dbReference type="EMBL" id="RBP39310.1"/>
    </source>
</evidence>
<gene>
    <name evidence="1" type="ORF">DFR37_105102</name>
</gene>
<evidence type="ECO:0000313" key="2">
    <source>
        <dbReference type="Proteomes" id="UP000253628"/>
    </source>
</evidence>
<name>A0A366HAF4_9BURK</name>
<reference evidence="1 2" key="1">
    <citation type="submission" date="2018-06" db="EMBL/GenBank/DDBJ databases">
        <title>Genomic Encyclopedia of Type Strains, Phase IV (KMG-IV): sequencing the most valuable type-strain genomes for metagenomic binning, comparative biology and taxonomic classification.</title>
        <authorList>
            <person name="Goeker M."/>
        </authorList>
    </citation>
    <scope>NUCLEOTIDE SEQUENCE [LARGE SCALE GENOMIC DNA]</scope>
    <source>
        <strain evidence="1 2">DSM 25520</strain>
    </source>
</reference>
<protein>
    <submittedName>
        <fullName evidence="1">Uncharacterized protein</fullName>
    </submittedName>
</protein>
<dbReference type="RefSeq" id="WP_170139887.1">
    <property type="nucleotide sequence ID" value="NZ_JACCEU010000003.1"/>
</dbReference>
<sequence>MDIRLEVPEGDELQALIDAAIALAVAKYGEPTQEQVEKIFLRMVFEGSNE</sequence>
<comment type="caution">
    <text evidence="1">The sequence shown here is derived from an EMBL/GenBank/DDBJ whole genome shotgun (WGS) entry which is preliminary data.</text>
</comment>
<keyword evidence="2" id="KW-1185">Reference proteome</keyword>
<dbReference type="EMBL" id="QNRQ01000005">
    <property type="protein sequence ID" value="RBP39310.1"/>
    <property type="molecule type" value="Genomic_DNA"/>
</dbReference>
<dbReference type="AlphaFoldDB" id="A0A366HAF4"/>